<evidence type="ECO:0000313" key="1">
    <source>
        <dbReference type="EMBL" id="GEX12699.1"/>
    </source>
</evidence>
<dbReference type="AlphaFoldDB" id="A0A699H1S0"/>
<organism evidence="1">
    <name type="scientific">Tanacetum cinerariifolium</name>
    <name type="common">Dalmatian daisy</name>
    <name type="synonym">Chrysanthemum cinerariifolium</name>
    <dbReference type="NCBI Taxonomy" id="118510"/>
    <lineage>
        <taxon>Eukaryota</taxon>
        <taxon>Viridiplantae</taxon>
        <taxon>Streptophyta</taxon>
        <taxon>Embryophyta</taxon>
        <taxon>Tracheophyta</taxon>
        <taxon>Spermatophyta</taxon>
        <taxon>Magnoliopsida</taxon>
        <taxon>eudicotyledons</taxon>
        <taxon>Gunneridae</taxon>
        <taxon>Pentapetalae</taxon>
        <taxon>asterids</taxon>
        <taxon>campanulids</taxon>
        <taxon>Asterales</taxon>
        <taxon>Asteraceae</taxon>
        <taxon>Asteroideae</taxon>
        <taxon>Anthemideae</taxon>
        <taxon>Anthemidinae</taxon>
        <taxon>Tanacetum</taxon>
    </lineage>
</organism>
<dbReference type="EMBL" id="BKCJ010090924">
    <property type="protein sequence ID" value="GEX12699.1"/>
    <property type="molecule type" value="Genomic_DNA"/>
</dbReference>
<sequence>MAAEMMGVVVGVVFAGWSSDEEGGVVRLVVFEWNYGGEVATWAEMVTVVECVGGGVRSEEMVVDEGV</sequence>
<comment type="caution">
    <text evidence="1">The sequence shown here is derived from an EMBL/GenBank/DDBJ whole genome shotgun (WGS) entry which is preliminary data.</text>
</comment>
<gene>
    <name evidence="1" type="ORF">Tci_284674</name>
</gene>
<protein>
    <submittedName>
        <fullName evidence="1">Uncharacterized protein</fullName>
    </submittedName>
</protein>
<accession>A0A699H1S0</accession>
<reference evidence="1" key="1">
    <citation type="journal article" date="2019" name="Sci. Rep.">
        <title>Draft genome of Tanacetum cinerariifolium, the natural source of mosquito coil.</title>
        <authorList>
            <person name="Yamashiro T."/>
            <person name="Shiraishi A."/>
            <person name="Satake H."/>
            <person name="Nakayama K."/>
        </authorList>
    </citation>
    <scope>NUCLEOTIDE SEQUENCE</scope>
</reference>
<proteinExistence type="predicted"/>
<name>A0A699H1S0_TANCI</name>